<evidence type="ECO:0000256" key="1">
    <source>
        <dbReference type="ARBA" id="ARBA00013194"/>
    </source>
</evidence>
<feature type="signal peptide" evidence="5">
    <location>
        <begin position="1"/>
        <end position="36"/>
    </location>
</feature>
<keyword evidence="5" id="KW-0732">Signal</keyword>
<dbReference type="PROSITE" id="PS50072">
    <property type="entry name" value="CSA_PPIASE_2"/>
    <property type="match status" value="1"/>
</dbReference>
<dbReference type="SUPFAM" id="SSF50891">
    <property type="entry name" value="Cyclophilin-like"/>
    <property type="match status" value="1"/>
</dbReference>
<dbReference type="EC" id="5.2.1.8" evidence="1"/>
<evidence type="ECO:0000313" key="7">
    <source>
        <dbReference type="EMBL" id="MDL5033968.1"/>
    </source>
</evidence>
<feature type="chain" id="PRO_5047099173" description="peptidylprolyl isomerase" evidence="5">
    <location>
        <begin position="37"/>
        <end position="341"/>
    </location>
</feature>
<proteinExistence type="predicted"/>
<reference evidence="7 8" key="1">
    <citation type="submission" date="2023-06" db="EMBL/GenBank/DDBJ databases">
        <title>Pelomonas sp. APW6 16S ribosomal RNA gene genome sequencing and assembly.</title>
        <authorList>
            <person name="Woo H."/>
        </authorList>
    </citation>
    <scope>NUCLEOTIDE SEQUENCE [LARGE SCALE GENOMIC DNA]</scope>
    <source>
        <strain evidence="7 8">APW6</strain>
    </source>
</reference>
<evidence type="ECO:0000259" key="6">
    <source>
        <dbReference type="PROSITE" id="PS50072"/>
    </source>
</evidence>
<accession>A0ABT7LM66</accession>
<evidence type="ECO:0000313" key="8">
    <source>
        <dbReference type="Proteomes" id="UP001238603"/>
    </source>
</evidence>
<keyword evidence="8" id="KW-1185">Reference proteome</keyword>
<dbReference type="PANTHER" id="PTHR43246">
    <property type="entry name" value="PEPTIDYL-PROLYL CIS-TRANS ISOMERASE CYP38, CHLOROPLASTIC"/>
    <property type="match status" value="1"/>
</dbReference>
<keyword evidence="3 7" id="KW-0413">Isomerase</keyword>
<evidence type="ECO:0000256" key="2">
    <source>
        <dbReference type="ARBA" id="ARBA00023110"/>
    </source>
</evidence>
<dbReference type="RefSeq" id="WP_285984047.1">
    <property type="nucleotide sequence ID" value="NZ_JASVDS010000006.1"/>
</dbReference>
<evidence type="ECO:0000256" key="3">
    <source>
        <dbReference type="ARBA" id="ARBA00023235"/>
    </source>
</evidence>
<sequence>MPRFVPAPPSVRQTLPALTLALSAVLGLSAPRAVQAQAAAAPASPAASTAASPAPAAKPAGPAAGKKPSSADILAASKPEDWRAVNPEQAVQMELPGGKVVIELASAFAPAHAANIVQLTRAGYFDGLAIIRSQENYVTQWGDAEEDDAKARKKPEDLAKAPAEFDRPLKGLKVTALPERDTWAARVGFADGWPVAIDPKKGRAWLTHCNSIVGAARGNEPDSSDGSGLYAIIGHAPRALDLNITTVGRVLQGMDKLSSLPRGTGALGFYEKAEERTPITRVRVLADIPEAERPRLQVLRTDTATWQAWLNSRRFRGGGWFVHEPSKVELCGALPPVRTAP</sequence>
<keyword evidence="2" id="KW-0697">Rotamase</keyword>
<feature type="region of interest" description="Disordered" evidence="4">
    <location>
        <begin position="47"/>
        <end position="71"/>
    </location>
</feature>
<dbReference type="InterPro" id="IPR002130">
    <property type="entry name" value="Cyclophilin-type_PPIase_dom"/>
</dbReference>
<gene>
    <name evidence="7" type="ORF">QRD43_18830</name>
</gene>
<dbReference type="Gene3D" id="2.40.100.10">
    <property type="entry name" value="Cyclophilin-like"/>
    <property type="match status" value="1"/>
</dbReference>
<evidence type="ECO:0000256" key="5">
    <source>
        <dbReference type="SAM" id="SignalP"/>
    </source>
</evidence>
<comment type="caution">
    <text evidence="7">The sequence shown here is derived from an EMBL/GenBank/DDBJ whole genome shotgun (WGS) entry which is preliminary data.</text>
</comment>
<dbReference type="InterPro" id="IPR029000">
    <property type="entry name" value="Cyclophilin-like_dom_sf"/>
</dbReference>
<name>A0ABT7LM66_9BURK</name>
<feature type="domain" description="PPIase cyclophilin-type" evidence="6">
    <location>
        <begin position="96"/>
        <end position="284"/>
    </location>
</feature>
<organism evidence="7 8">
    <name type="scientific">Roseateles subflavus</name>
    <dbReference type="NCBI Taxonomy" id="3053353"/>
    <lineage>
        <taxon>Bacteria</taxon>
        <taxon>Pseudomonadati</taxon>
        <taxon>Pseudomonadota</taxon>
        <taxon>Betaproteobacteria</taxon>
        <taxon>Burkholderiales</taxon>
        <taxon>Sphaerotilaceae</taxon>
        <taxon>Roseateles</taxon>
    </lineage>
</organism>
<dbReference type="GO" id="GO:0003755">
    <property type="term" value="F:peptidyl-prolyl cis-trans isomerase activity"/>
    <property type="evidence" value="ECO:0007669"/>
    <property type="project" value="UniProtKB-EC"/>
</dbReference>
<dbReference type="Proteomes" id="UP001238603">
    <property type="component" value="Unassembled WGS sequence"/>
</dbReference>
<dbReference type="Pfam" id="PF00160">
    <property type="entry name" value="Pro_isomerase"/>
    <property type="match status" value="1"/>
</dbReference>
<evidence type="ECO:0000256" key="4">
    <source>
        <dbReference type="SAM" id="MobiDB-lite"/>
    </source>
</evidence>
<dbReference type="EMBL" id="JASVDS010000006">
    <property type="protein sequence ID" value="MDL5033968.1"/>
    <property type="molecule type" value="Genomic_DNA"/>
</dbReference>
<dbReference type="InterPro" id="IPR044665">
    <property type="entry name" value="E_coli_cyclophilin_A-like"/>
</dbReference>
<protein>
    <recommendedName>
        <fullName evidence="1">peptidylprolyl isomerase</fullName>
        <ecNumber evidence="1">5.2.1.8</ecNumber>
    </recommendedName>
</protein>